<dbReference type="InParanoid" id="A0A3Q7IHM4"/>
<name>A0A3Q7IHM4_SOLLC</name>
<evidence type="ECO:0000313" key="2">
    <source>
        <dbReference type="Proteomes" id="UP000004994"/>
    </source>
</evidence>
<reference evidence="1" key="1">
    <citation type="journal article" date="2012" name="Nature">
        <title>The tomato genome sequence provides insights into fleshy fruit evolution.</title>
        <authorList>
            <consortium name="Tomato Genome Consortium"/>
        </authorList>
    </citation>
    <scope>NUCLEOTIDE SEQUENCE [LARGE SCALE GENOMIC DNA]</scope>
    <source>
        <strain evidence="1">cv. Heinz 1706</strain>
    </source>
</reference>
<dbReference type="EnsemblPlants" id="Solyc10g055545.1.1">
    <property type="protein sequence ID" value="Solyc10g055545.1.1"/>
    <property type="gene ID" value="Solyc10g055545.1"/>
</dbReference>
<dbReference type="Proteomes" id="UP000004994">
    <property type="component" value="Chromosome 10"/>
</dbReference>
<proteinExistence type="predicted"/>
<evidence type="ECO:0000313" key="1">
    <source>
        <dbReference type="EnsemblPlants" id="Solyc10g055545.1.1"/>
    </source>
</evidence>
<keyword evidence="2" id="KW-1185">Reference proteome</keyword>
<dbReference type="Gramene" id="Solyc10g055545.1.1">
    <property type="protein sequence ID" value="Solyc10g055545.1.1"/>
    <property type="gene ID" value="Solyc10g055545.1"/>
</dbReference>
<dbReference type="Gene3D" id="3.40.50.300">
    <property type="entry name" value="P-loop containing nucleotide triphosphate hydrolases"/>
    <property type="match status" value="1"/>
</dbReference>
<protein>
    <submittedName>
        <fullName evidence="1">Uncharacterized protein</fullName>
    </submittedName>
</protein>
<dbReference type="AlphaFoldDB" id="A0A3Q7IHM4"/>
<accession>A0A3Q7IHM4</accession>
<dbReference type="STRING" id="4081.A0A3Q7IHM4"/>
<organism evidence="1">
    <name type="scientific">Solanum lycopersicum</name>
    <name type="common">Tomato</name>
    <name type="synonym">Lycopersicon esculentum</name>
    <dbReference type="NCBI Taxonomy" id="4081"/>
    <lineage>
        <taxon>Eukaryota</taxon>
        <taxon>Viridiplantae</taxon>
        <taxon>Streptophyta</taxon>
        <taxon>Embryophyta</taxon>
        <taxon>Tracheophyta</taxon>
        <taxon>Spermatophyta</taxon>
        <taxon>Magnoliopsida</taxon>
        <taxon>eudicotyledons</taxon>
        <taxon>Gunneridae</taxon>
        <taxon>Pentapetalae</taxon>
        <taxon>asterids</taxon>
        <taxon>lamiids</taxon>
        <taxon>Solanales</taxon>
        <taxon>Solanaceae</taxon>
        <taxon>Solanoideae</taxon>
        <taxon>Solaneae</taxon>
        <taxon>Solanum</taxon>
        <taxon>Solanum subgen. Lycopersicon</taxon>
    </lineage>
</organism>
<dbReference type="InterPro" id="IPR027417">
    <property type="entry name" value="P-loop_NTPase"/>
</dbReference>
<reference evidence="1" key="2">
    <citation type="submission" date="2019-01" db="UniProtKB">
        <authorList>
            <consortium name="EnsemblPlants"/>
        </authorList>
    </citation>
    <scope>IDENTIFICATION</scope>
    <source>
        <strain evidence="1">cv. Heinz 1706</strain>
    </source>
</reference>
<sequence>MFSFCLTPLCFFLWASSILLLSSLVISRASVLALIMLPLDLREDTQFFLDHPGAGEELKKSIGAAAYIECSEKCSRKLQNVKAVSDATIRVVLQPPRKPALFCDFSRRVAM</sequence>